<accession>A0A4Q5LGF2</accession>
<dbReference type="InterPro" id="IPR019734">
    <property type="entry name" value="TPR_rpt"/>
</dbReference>
<feature type="region of interest" description="Disordered" evidence="2">
    <location>
        <begin position="132"/>
        <end position="267"/>
    </location>
</feature>
<dbReference type="Proteomes" id="UP000294155">
    <property type="component" value="Unassembled WGS sequence"/>
</dbReference>
<evidence type="ECO:0000256" key="2">
    <source>
        <dbReference type="SAM" id="MobiDB-lite"/>
    </source>
</evidence>
<dbReference type="OrthoDB" id="594666at2"/>
<dbReference type="PROSITE" id="PS50005">
    <property type="entry name" value="TPR"/>
    <property type="match status" value="1"/>
</dbReference>
<organism evidence="3 4">
    <name type="scientific">Hymenobacter persicinus</name>
    <dbReference type="NCBI Taxonomy" id="2025506"/>
    <lineage>
        <taxon>Bacteria</taxon>
        <taxon>Pseudomonadati</taxon>
        <taxon>Bacteroidota</taxon>
        <taxon>Cytophagia</taxon>
        <taxon>Cytophagales</taxon>
        <taxon>Hymenobacteraceae</taxon>
        <taxon>Hymenobacter</taxon>
    </lineage>
</organism>
<evidence type="ECO:0000256" key="1">
    <source>
        <dbReference type="PROSITE-ProRule" id="PRU00339"/>
    </source>
</evidence>
<reference evidence="3 4" key="1">
    <citation type="submission" date="2019-02" db="EMBL/GenBank/DDBJ databases">
        <title>Bacterial novel species isolated from soil.</title>
        <authorList>
            <person name="Jung H.-Y."/>
        </authorList>
    </citation>
    <scope>NUCLEOTIDE SEQUENCE [LARGE SCALE GENOMIC DNA]</scope>
    <source>
        <strain evidence="3 4">1-3-3-3</strain>
    </source>
</reference>
<dbReference type="EMBL" id="SEWE01000004">
    <property type="protein sequence ID" value="RYU83201.1"/>
    <property type="molecule type" value="Genomic_DNA"/>
</dbReference>
<dbReference type="AlphaFoldDB" id="A0A4Q5LGF2"/>
<keyword evidence="4" id="KW-1185">Reference proteome</keyword>
<dbReference type="RefSeq" id="WP_129919581.1">
    <property type="nucleotide sequence ID" value="NZ_SEWE01000004.1"/>
</dbReference>
<protein>
    <submittedName>
        <fullName evidence="3">Uncharacterized protein</fullName>
    </submittedName>
</protein>
<keyword evidence="1" id="KW-0802">TPR repeat</keyword>
<evidence type="ECO:0000313" key="4">
    <source>
        <dbReference type="Proteomes" id="UP000294155"/>
    </source>
</evidence>
<gene>
    <name evidence="3" type="ORF">EWM57_02640</name>
</gene>
<feature type="repeat" description="TPR" evidence="1">
    <location>
        <begin position="412"/>
        <end position="445"/>
    </location>
</feature>
<feature type="region of interest" description="Disordered" evidence="2">
    <location>
        <begin position="387"/>
        <end position="408"/>
    </location>
</feature>
<name>A0A4Q5LGF2_9BACT</name>
<proteinExistence type="predicted"/>
<feature type="compositionally biased region" description="Basic and acidic residues" evidence="2">
    <location>
        <begin position="132"/>
        <end position="143"/>
    </location>
</feature>
<feature type="compositionally biased region" description="Acidic residues" evidence="2">
    <location>
        <begin position="212"/>
        <end position="229"/>
    </location>
</feature>
<sequence length="460" mass="49367">MTRASLLHILDHVNGISEAEIRELEQLAAAFPYCQTAHVLLAKAAHDRGSMLASQRLRRAATYAADRELLRQLIEQPTGLVAPAPPAEAPMPASATTIAAETAVAAPVFSSEPAVAEALLPDATVAAPALSNEREAADGDVEVRTSTQPDSTDESVAPAATESSVESADVTLTEPEPESTRAEPEPAPVEEPTKTEQTADNEPEAVTAQVLDEPELEVEPQPEPVEEDGLAPQAEETETAAVAEHPEAPEAVTEELLPPVAPPIRPPVEAGAARFEFGLTDTPPEAPAAYQLPTLDEDDEPTPATGITLPAFRADEAVAYAFSGSSRLGYCLQLRDELTQDLPADDFFAPDPLLLAHLKAYSPPKLLPSRSSFELINKFLRAQPRLKTPTLTAPPAEQQADLSVRSTQGVPELASESLAKIMVRQGKIEKAIEIYERLIVRQPEKKAYFAEQIQQLKKPE</sequence>
<evidence type="ECO:0000313" key="3">
    <source>
        <dbReference type="EMBL" id="RYU83201.1"/>
    </source>
</evidence>
<feature type="compositionally biased region" description="Low complexity" evidence="2">
    <location>
        <begin position="231"/>
        <end position="258"/>
    </location>
</feature>
<comment type="caution">
    <text evidence="3">The sequence shown here is derived from an EMBL/GenBank/DDBJ whole genome shotgun (WGS) entry which is preliminary data.</text>
</comment>